<feature type="repeat" description="ANK" evidence="3">
    <location>
        <begin position="211"/>
        <end position="243"/>
    </location>
</feature>
<sequence length="597" mass="64588">MLLNGGAAQAACEEALLEASYLGQARPAELLMGSEMIRPHVAVHALVTASSRGFTDFVETLIKNGADANANARILLQSSKPSLHANVDCNALVAAIVSRQVSVVDLLLKFGCRTDTKARLGAWSWDVTTGEEFRVGAGLAEPYRVTWCAVEYFEASGVILRMLLKHLPPNIPHLGRAIIHHAILCGNARAFEVLLSCGADIEFPVETTKQIDFRPIHLAARLGLATIIRLLINAGCNLNSRTGSGETALMICARHKQEECLKLLASAGCDFGLINMSGQCAMSIAGSVRWTLGFQQAVVDVIRAGKIAQSSNAEIFSSLVFVTRANDVEALKKLIEQPDMNLNEKDESGFSAVMVAAAGGHVEPFRLLVMPELTSKLGKSNSNRSSALHHAARLGNLDLVRELTNEGCDVNILDSDGYTPLMLAARSGDGSMCELLILCGAKFDIENARHETALSLASKSKDGNDAERVILDELARRLVLSGDHVKKHTKAGKGAPHVKVLKMVEATGLLRWGKSSKRNVICRGAEVGPSSAFRWNRRKKPDADDPGIFRVVTTKNKEIHFSCRGGTEMAKLWVRGIRLVTREAIFGRNAGEVHMVH</sequence>
<gene>
    <name evidence="4" type="ORF">Scaly_0911000</name>
</gene>
<comment type="caution">
    <text evidence="4">The sequence shown here is derived from an EMBL/GenBank/DDBJ whole genome shotgun (WGS) entry which is preliminary data.</text>
</comment>
<evidence type="ECO:0000256" key="3">
    <source>
        <dbReference type="PROSITE-ProRule" id="PRU00023"/>
    </source>
</evidence>
<organism evidence="4">
    <name type="scientific">Sesamum calycinum</name>
    <dbReference type="NCBI Taxonomy" id="2727403"/>
    <lineage>
        <taxon>Eukaryota</taxon>
        <taxon>Viridiplantae</taxon>
        <taxon>Streptophyta</taxon>
        <taxon>Embryophyta</taxon>
        <taxon>Tracheophyta</taxon>
        <taxon>Spermatophyta</taxon>
        <taxon>Magnoliopsida</taxon>
        <taxon>eudicotyledons</taxon>
        <taxon>Gunneridae</taxon>
        <taxon>Pentapetalae</taxon>
        <taxon>asterids</taxon>
        <taxon>lamiids</taxon>
        <taxon>Lamiales</taxon>
        <taxon>Pedaliaceae</taxon>
        <taxon>Sesamum</taxon>
    </lineage>
</organism>
<feature type="repeat" description="ANK" evidence="3">
    <location>
        <begin position="416"/>
        <end position="448"/>
    </location>
</feature>
<dbReference type="SMART" id="SM00248">
    <property type="entry name" value="ANK"/>
    <property type="match status" value="9"/>
</dbReference>
<feature type="repeat" description="ANK" evidence="3">
    <location>
        <begin position="383"/>
        <end position="415"/>
    </location>
</feature>
<dbReference type="InterPro" id="IPR002110">
    <property type="entry name" value="Ankyrin_rpt"/>
</dbReference>
<dbReference type="EMBL" id="JACGWM010000005">
    <property type="protein sequence ID" value="KAL0372294.1"/>
    <property type="molecule type" value="Genomic_DNA"/>
</dbReference>
<name>A0AAW2QX88_9LAMI</name>
<evidence type="ECO:0000313" key="4">
    <source>
        <dbReference type="EMBL" id="KAL0372294.1"/>
    </source>
</evidence>
<proteinExistence type="predicted"/>
<dbReference type="InterPro" id="IPR036770">
    <property type="entry name" value="Ankyrin_rpt-contain_sf"/>
</dbReference>
<dbReference type="AlphaFoldDB" id="A0AAW2QX88"/>
<dbReference type="SUPFAM" id="SSF48403">
    <property type="entry name" value="Ankyrin repeat"/>
    <property type="match status" value="1"/>
</dbReference>
<reference evidence="4" key="2">
    <citation type="journal article" date="2024" name="Plant">
        <title>Genomic evolution and insights into agronomic trait innovations of Sesamum species.</title>
        <authorList>
            <person name="Miao H."/>
            <person name="Wang L."/>
            <person name="Qu L."/>
            <person name="Liu H."/>
            <person name="Sun Y."/>
            <person name="Le M."/>
            <person name="Wang Q."/>
            <person name="Wei S."/>
            <person name="Zheng Y."/>
            <person name="Lin W."/>
            <person name="Duan Y."/>
            <person name="Cao H."/>
            <person name="Xiong S."/>
            <person name="Wang X."/>
            <person name="Wei L."/>
            <person name="Li C."/>
            <person name="Ma Q."/>
            <person name="Ju M."/>
            <person name="Zhao R."/>
            <person name="Li G."/>
            <person name="Mu C."/>
            <person name="Tian Q."/>
            <person name="Mei H."/>
            <person name="Zhang T."/>
            <person name="Gao T."/>
            <person name="Zhang H."/>
        </authorList>
    </citation>
    <scope>NUCLEOTIDE SEQUENCE</scope>
    <source>
        <strain evidence="4">KEN8</strain>
    </source>
</reference>
<keyword evidence="1" id="KW-0677">Repeat</keyword>
<dbReference type="PROSITE" id="PS50297">
    <property type="entry name" value="ANK_REP_REGION"/>
    <property type="match status" value="3"/>
</dbReference>
<dbReference type="PANTHER" id="PTHR24123">
    <property type="entry name" value="ANKYRIN REPEAT-CONTAINING"/>
    <property type="match status" value="1"/>
</dbReference>
<dbReference type="Gene3D" id="1.25.40.20">
    <property type="entry name" value="Ankyrin repeat-containing domain"/>
    <property type="match status" value="3"/>
</dbReference>
<evidence type="ECO:0000256" key="1">
    <source>
        <dbReference type="ARBA" id="ARBA00022737"/>
    </source>
</evidence>
<dbReference type="PANTHER" id="PTHR24123:SF95">
    <property type="entry name" value="ANKYRIN-2-LIKE"/>
    <property type="match status" value="1"/>
</dbReference>
<accession>A0AAW2QX88</accession>
<protein>
    <submittedName>
        <fullName evidence="4">Uncharacterized protein</fullName>
    </submittedName>
</protein>
<reference evidence="4" key="1">
    <citation type="submission" date="2020-06" db="EMBL/GenBank/DDBJ databases">
        <authorList>
            <person name="Li T."/>
            <person name="Hu X."/>
            <person name="Zhang T."/>
            <person name="Song X."/>
            <person name="Zhang H."/>
            <person name="Dai N."/>
            <person name="Sheng W."/>
            <person name="Hou X."/>
            <person name="Wei L."/>
        </authorList>
    </citation>
    <scope>NUCLEOTIDE SEQUENCE</scope>
    <source>
        <strain evidence="4">KEN8</strain>
        <tissue evidence="4">Leaf</tissue>
    </source>
</reference>
<dbReference type="InterPro" id="IPR051165">
    <property type="entry name" value="Multifunctional_ANK_Repeat"/>
</dbReference>
<keyword evidence="2 3" id="KW-0040">ANK repeat</keyword>
<evidence type="ECO:0000256" key="2">
    <source>
        <dbReference type="ARBA" id="ARBA00023043"/>
    </source>
</evidence>
<dbReference type="Pfam" id="PF12796">
    <property type="entry name" value="Ank_2"/>
    <property type="match status" value="2"/>
</dbReference>
<dbReference type="PROSITE" id="PS50088">
    <property type="entry name" value="ANK_REPEAT"/>
    <property type="match status" value="3"/>
</dbReference>